<dbReference type="Proteomes" id="UP000663852">
    <property type="component" value="Unassembled WGS sequence"/>
</dbReference>
<dbReference type="InterPro" id="IPR027417">
    <property type="entry name" value="P-loop_NTPase"/>
</dbReference>
<organism evidence="6 7">
    <name type="scientific">Adineta ricciae</name>
    <name type="common">Rotifer</name>
    <dbReference type="NCBI Taxonomy" id="249248"/>
    <lineage>
        <taxon>Eukaryota</taxon>
        <taxon>Metazoa</taxon>
        <taxon>Spiralia</taxon>
        <taxon>Gnathifera</taxon>
        <taxon>Rotifera</taxon>
        <taxon>Eurotatoria</taxon>
        <taxon>Bdelloidea</taxon>
        <taxon>Adinetida</taxon>
        <taxon>Adinetidae</taxon>
        <taxon>Adineta</taxon>
    </lineage>
</organism>
<name>A0A815LTE4_ADIRI</name>
<keyword evidence="3" id="KW-1133">Transmembrane helix</keyword>
<dbReference type="EMBL" id="CAJNOR010003384">
    <property type="protein sequence ID" value="CAF1408480.1"/>
    <property type="molecule type" value="Genomic_DNA"/>
</dbReference>
<gene>
    <name evidence="5" type="ORF">EDS130_LOCUS28462</name>
    <name evidence="6" type="ORF">XAT740_LOCUS34538</name>
</gene>
<accession>A0A815LTE4</accession>
<dbReference type="Gene3D" id="3.40.50.300">
    <property type="entry name" value="P-loop containing nucleotide triphosphate hydrolases"/>
    <property type="match status" value="1"/>
</dbReference>
<comment type="similarity">
    <text evidence="1">Belongs to the sulfotransferase 1 family.</text>
</comment>
<evidence type="ECO:0000259" key="4">
    <source>
        <dbReference type="Pfam" id="PF00685"/>
    </source>
</evidence>
<dbReference type="EMBL" id="CAJNOJ010000185">
    <property type="protein sequence ID" value="CAF1260016.1"/>
    <property type="molecule type" value="Genomic_DNA"/>
</dbReference>
<reference evidence="6" key="1">
    <citation type="submission" date="2021-02" db="EMBL/GenBank/DDBJ databases">
        <authorList>
            <person name="Nowell W R."/>
        </authorList>
    </citation>
    <scope>NUCLEOTIDE SEQUENCE</scope>
</reference>
<keyword evidence="7" id="KW-1185">Reference proteome</keyword>
<feature type="domain" description="Sulfotransferase" evidence="4">
    <location>
        <begin position="152"/>
        <end position="390"/>
    </location>
</feature>
<dbReference type="GO" id="GO:0008146">
    <property type="term" value="F:sulfotransferase activity"/>
    <property type="evidence" value="ECO:0007669"/>
    <property type="project" value="InterPro"/>
</dbReference>
<evidence type="ECO:0000313" key="7">
    <source>
        <dbReference type="Proteomes" id="UP000663828"/>
    </source>
</evidence>
<sequence length="419" mass="50464">MRLFLNHFHHCSNVFIRRQFSLSYRNSNLFQSLYNHFQYGKKAKKLALERGIDLNNLTPEQQIKLQSVLRLKKTFRVVNIVMALMAITGTIIWYRRRQNLFEKNKEINEEFQPIWMNLKYFKQKCALIKNYLLPEQIIGKLNEIQHFQFNSNDCICASFPKSGTTLIQEIVYLIQTNFDYESAKKIDISERFAFIEWPTVKLQKLTQNQQRFFKTHLPPTFFNESFTKAKIVYVYRNPKDVTVSLFHFLRSINIELTYSGPWNEFVRSFLIDEVYYAPWWKHVNDYYAMNETICCISYEDLLRDFRGSVRRLAKYLGKEKELTEEQLDKLEKWCSFDSMKNNPKVNYDWFKDWGFVKKSFSFLRKGQIGDWLNHFDVQQSKEYDQMVSTRLSPLVPRFNYGISQEDQQKLYDFDAKRQT</sequence>
<keyword evidence="3" id="KW-0472">Membrane</keyword>
<keyword evidence="3" id="KW-0812">Transmembrane</keyword>
<keyword evidence="2" id="KW-0808">Transferase</keyword>
<dbReference type="PANTHER" id="PTHR11783">
    <property type="entry name" value="SULFOTRANSFERASE SULT"/>
    <property type="match status" value="1"/>
</dbReference>
<comment type="caution">
    <text evidence="6">The sequence shown here is derived from an EMBL/GenBank/DDBJ whole genome shotgun (WGS) entry which is preliminary data.</text>
</comment>
<dbReference type="Proteomes" id="UP000663828">
    <property type="component" value="Unassembled WGS sequence"/>
</dbReference>
<dbReference type="InterPro" id="IPR000863">
    <property type="entry name" value="Sulfotransferase_dom"/>
</dbReference>
<dbReference type="AlphaFoldDB" id="A0A815LTE4"/>
<proteinExistence type="inferred from homology"/>
<evidence type="ECO:0000256" key="3">
    <source>
        <dbReference type="SAM" id="Phobius"/>
    </source>
</evidence>
<feature type="transmembrane region" description="Helical" evidence="3">
    <location>
        <begin position="74"/>
        <end position="94"/>
    </location>
</feature>
<dbReference type="Pfam" id="PF00685">
    <property type="entry name" value="Sulfotransfer_1"/>
    <property type="match status" value="1"/>
</dbReference>
<evidence type="ECO:0000256" key="2">
    <source>
        <dbReference type="ARBA" id="ARBA00022679"/>
    </source>
</evidence>
<evidence type="ECO:0000256" key="1">
    <source>
        <dbReference type="ARBA" id="ARBA00005771"/>
    </source>
</evidence>
<dbReference type="OrthoDB" id="205623at2759"/>
<evidence type="ECO:0000313" key="6">
    <source>
        <dbReference type="EMBL" id="CAF1408480.1"/>
    </source>
</evidence>
<dbReference type="SUPFAM" id="SSF52540">
    <property type="entry name" value="P-loop containing nucleoside triphosphate hydrolases"/>
    <property type="match status" value="1"/>
</dbReference>
<evidence type="ECO:0000313" key="5">
    <source>
        <dbReference type="EMBL" id="CAF1260016.1"/>
    </source>
</evidence>
<protein>
    <recommendedName>
        <fullName evidence="4">Sulfotransferase domain-containing protein</fullName>
    </recommendedName>
</protein>